<dbReference type="InterPro" id="IPR005312">
    <property type="entry name" value="DUF1759"/>
</dbReference>
<keyword evidence="2" id="KW-0175">Coiled coil</keyword>
<reference evidence="5 6" key="1">
    <citation type="submission" date="2014-03" db="EMBL/GenBank/DDBJ databases">
        <title>Draft genome of the hookworm Oesophagostomum dentatum.</title>
        <authorList>
            <person name="Mitreva M."/>
        </authorList>
    </citation>
    <scope>NUCLEOTIDE SEQUENCE [LARGE SCALE GENOMIC DNA]</scope>
    <source>
        <strain evidence="5 6">OD-Hann</strain>
    </source>
</reference>
<evidence type="ECO:0000313" key="6">
    <source>
        <dbReference type="Proteomes" id="UP000053660"/>
    </source>
</evidence>
<evidence type="ECO:0000256" key="2">
    <source>
        <dbReference type="SAM" id="Coils"/>
    </source>
</evidence>
<evidence type="ECO:0000259" key="4">
    <source>
        <dbReference type="PROSITE" id="PS50158"/>
    </source>
</evidence>
<keyword evidence="6" id="KW-1185">Reference proteome</keyword>
<accession>A0A0B1SAK8</accession>
<evidence type="ECO:0000256" key="3">
    <source>
        <dbReference type="SAM" id="MobiDB-lite"/>
    </source>
</evidence>
<organism evidence="5 6">
    <name type="scientific">Oesophagostomum dentatum</name>
    <name type="common">Nodular worm</name>
    <dbReference type="NCBI Taxonomy" id="61180"/>
    <lineage>
        <taxon>Eukaryota</taxon>
        <taxon>Metazoa</taxon>
        <taxon>Ecdysozoa</taxon>
        <taxon>Nematoda</taxon>
        <taxon>Chromadorea</taxon>
        <taxon>Rhabditida</taxon>
        <taxon>Rhabditina</taxon>
        <taxon>Rhabditomorpha</taxon>
        <taxon>Strongyloidea</taxon>
        <taxon>Strongylidae</taxon>
        <taxon>Oesophagostomum</taxon>
    </lineage>
</organism>
<feature type="domain" description="CCHC-type" evidence="4">
    <location>
        <begin position="433"/>
        <end position="446"/>
    </location>
</feature>
<feature type="compositionally biased region" description="Low complexity" evidence="3">
    <location>
        <begin position="545"/>
        <end position="567"/>
    </location>
</feature>
<gene>
    <name evidence="5" type="ORF">OESDEN_19767</name>
</gene>
<protein>
    <submittedName>
        <fullName evidence="5">Zinc knuckle</fullName>
    </submittedName>
</protein>
<feature type="coiled-coil region" evidence="2">
    <location>
        <begin position="64"/>
        <end position="138"/>
    </location>
</feature>
<dbReference type="OrthoDB" id="5874425at2759"/>
<name>A0A0B1SAK8_OESDE</name>
<dbReference type="Pfam" id="PF03564">
    <property type="entry name" value="DUF1759"/>
    <property type="match status" value="1"/>
</dbReference>
<dbReference type="GO" id="GO:0003676">
    <property type="term" value="F:nucleic acid binding"/>
    <property type="evidence" value="ECO:0007669"/>
    <property type="project" value="InterPro"/>
</dbReference>
<dbReference type="SMART" id="SM00343">
    <property type="entry name" value="ZnF_C2HC"/>
    <property type="match status" value="2"/>
</dbReference>
<dbReference type="PROSITE" id="PS50158">
    <property type="entry name" value="ZF_CCHC"/>
    <property type="match status" value="1"/>
</dbReference>
<keyword evidence="1" id="KW-0479">Metal-binding</keyword>
<sequence>MPRIGAFKSKLTSAINLLARVCNSVNPNHLQPFSSQATLEGQLRLLKRRNAGMKSAKLNIEIALDRLQERYHSAFQAVSELEDAEALTQELDKHWDERKGAQLTSDAQALLMQLELQIEAEEKLIEEIRDKMDSSIDAALHLERTASQDLQQSLHTANINVPTNHTAPVVASGFGESAISAEEQAVQLRKIELPTFDGDPSQFYDFWAKFKTTVHNNPTLSLANKFLHLINSLKGVAALVIEALDITDPRNYKLAVEELLKRFDRPEFTHNHFLQKLENIPPSAANASSQRITLCRIQACILQIERFEDTSQSLSLKNLVRRKFPKDTQLEVIKMEHRSGTLWTLKQLLEGFSKHIDELERIDDRILYSNSDEHSVHSLTAEEVNNTRPMTPNPPYDPNLCCFCGSSNHIASNCRSSGVPSSRRYIVDRLQLCYKCISKGHVAANCSASNCNRCGRSHHPLLCLSNPLPRPSSRNRSRSFSREPRDYNRSSNSRAYTRDSSHEYRRSRYDYSRSPDRRSSAGRDSYRPTRYSSQSPHRRHLNYDSPSSSMRVYRRSSPYPSRSPPRVRFSDTVTTYRHSNSPRRTHSHSSSPDSTHSQMNTISTDDEYQALLDCFASAHEQELYSSLAPFQSILMVVRAYVQHGRTQQLQQVFILLDSGAQSSFITNSAVKRLCLVPVNFRPLTLLTFGGQKTTEQSGVVEVDLIDSEDKPLHVRLNTRTKAAAPQTIHRLYPEDLAALRSADIDPDSLFVTQQLEPDILLGMDYYWQVFKDVPPIVLPSGLVLTHTRFGLTLSGLSFFR</sequence>
<feature type="compositionally biased region" description="Basic and acidic residues" evidence="3">
    <location>
        <begin position="496"/>
        <end position="527"/>
    </location>
</feature>
<dbReference type="PANTHER" id="PTHR47331">
    <property type="entry name" value="PHD-TYPE DOMAIN-CONTAINING PROTEIN"/>
    <property type="match status" value="1"/>
</dbReference>
<dbReference type="InterPro" id="IPR001878">
    <property type="entry name" value="Znf_CCHC"/>
</dbReference>
<dbReference type="AlphaFoldDB" id="A0A0B1SAK8"/>
<dbReference type="EMBL" id="KN600289">
    <property type="protein sequence ID" value="KHJ80557.1"/>
    <property type="molecule type" value="Genomic_DNA"/>
</dbReference>
<dbReference type="Gene3D" id="4.10.60.10">
    <property type="entry name" value="Zinc finger, CCHC-type"/>
    <property type="match status" value="1"/>
</dbReference>
<feature type="compositionally biased region" description="Low complexity" evidence="3">
    <location>
        <begin position="588"/>
        <end position="597"/>
    </location>
</feature>
<keyword evidence="1" id="KW-0863">Zinc-finger</keyword>
<evidence type="ECO:0000313" key="5">
    <source>
        <dbReference type="EMBL" id="KHJ80557.1"/>
    </source>
</evidence>
<proteinExistence type="predicted"/>
<feature type="region of interest" description="Disordered" evidence="3">
    <location>
        <begin position="465"/>
        <end position="600"/>
    </location>
</feature>
<evidence type="ECO:0000256" key="1">
    <source>
        <dbReference type="PROSITE-ProRule" id="PRU00047"/>
    </source>
</evidence>
<keyword evidence="1" id="KW-0862">Zinc</keyword>
<dbReference type="GO" id="GO:0008270">
    <property type="term" value="F:zinc ion binding"/>
    <property type="evidence" value="ECO:0007669"/>
    <property type="project" value="UniProtKB-KW"/>
</dbReference>
<dbReference type="Proteomes" id="UP000053660">
    <property type="component" value="Unassembled WGS sequence"/>
</dbReference>